<sequence>MAEYDQQKAGRIMDSKIEILTTVKLAYQPDLYKVVDALNRTLKHDDLMFGLALDPEDQDTAVFTIYRT</sequence>
<name>A0A1U7PL82_9BACI</name>
<dbReference type="Proteomes" id="UP000187550">
    <property type="component" value="Unassembled WGS sequence"/>
</dbReference>
<proteinExistence type="predicted"/>
<accession>A0A1U7PL82</accession>
<dbReference type="Pfam" id="PF14084">
    <property type="entry name" value="DUF4264"/>
    <property type="match status" value="1"/>
</dbReference>
<organism evidence="1 2">
    <name type="scientific">Edaphobacillus lindanitolerans</name>
    <dbReference type="NCBI Taxonomy" id="550447"/>
    <lineage>
        <taxon>Bacteria</taxon>
        <taxon>Bacillati</taxon>
        <taxon>Bacillota</taxon>
        <taxon>Bacilli</taxon>
        <taxon>Bacillales</taxon>
        <taxon>Bacillaceae</taxon>
        <taxon>Edaphobacillus</taxon>
    </lineage>
</organism>
<dbReference type="InterPro" id="IPR012190">
    <property type="entry name" value="UCP036698"/>
</dbReference>
<dbReference type="PIRSF" id="PIRSF036698">
    <property type="entry name" value="UCP036698"/>
    <property type="match status" value="1"/>
</dbReference>
<gene>
    <name evidence="1" type="ORF">SAMN05428946_0054</name>
</gene>
<evidence type="ECO:0000313" key="1">
    <source>
        <dbReference type="EMBL" id="SIT66306.1"/>
    </source>
</evidence>
<evidence type="ECO:0000313" key="2">
    <source>
        <dbReference type="Proteomes" id="UP000187550"/>
    </source>
</evidence>
<protein>
    <recommendedName>
        <fullName evidence="3">DUF4264 domain-containing protein</fullName>
    </recommendedName>
</protein>
<dbReference type="AlphaFoldDB" id="A0A1U7PL82"/>
<dbReference type="STRING" id="550447.SAMN05428946_0054"/>
<reference evidence="2" key="1">
    <citation type="submission" date="2017-01" db="EMBL/GenBank/DDBJ databases">
        <authorList>
            <person name="Varghese N."/>
            <person name="Submissions S."/>
        </authorList>
    </citation>
    <scope>NUCLEOTIDE SEQUENCE [LARGE SCALE GENOMIC DNA]</scope>
    <source>
        <strain evidence="2">MNA4</strain>
    </source>
</reference>
<evidence type="ECO:0008006" key="3">
    <source>
        <dbReference type="Google" id="ProtNLM"/>
    </source>
</evidence>
<keyword evidence="2" id="KW-1185">Reference proteome</keyword>
<dbReference type="EMBL" id="FTPL01000001">
    <property type="protein sequence ID" value="SIT66306.1"/>
    <property type="molecule type" value="Genomic_DNA"/>
</dbReference>